<dbReference type="EMBL" id="JACPUR010000015">
    <property type="protein sequence ID" value="MBI3127105.1"/>
    <property type="molecule type" value="Genomic_DNA"/>
</dbReference>
<accession>A0A932MM00</accession>
<dbReference type="Proteomes" id="UP000782312">
    <property type="component" value="Unassembled WGS sequence"/>
</dbReference>
<feature type="region of interest" description="Disordered" evidence="1">
    <location>
        <begin position="282"/>
        <end position="309"/>
    </location>
</feature>
<organism evidence="2 3">
    <name type="scientific">Tectimicrobiota bacterium</name>
    <dbReference type="NCBI Taxonomy" id="2528274"/>
    <lineage>
        <taxon>Bacteria</taxon>
        <taxon>Pseudomonadati</taxon>
        <taxon>Nitrospinota/Tectimicrobiota group</taxon>
        <taxon>Candidatus Tectimicrobiota</taxon>
    </lineage>
</organism>
<reference evidence="2" key="1">
    <citation type="submission" date="2020-07" db="EMBL/GenBank/DDBJ databases">
        <title>Huge and variable diversity of episymbiotic CPR bacteria and DPANN archaea in groundwater ecosystems.</title>
        <authorList>
            <person name="He C.Y."/>
            <person name="Keren R."/>
            <person name="Whittaker M."/>
            <person name="Farag I.F."/>
            <person name="Doudna J."/>
            <person name="Cate J.H.D."/>
            <person name="Banfield J.F."/>
        </authorList>
    </citation>
    <scope>NUCLEOTIDE SEQUENCE</scope>
    <source>
        <strain evidence="2">NC_groundwater_763_Ag_S-0.2um_68_21</strain>
    </source>
</reference>
<sequence>MTEAEGGAFADLLPGVLRRLLAKRRDLDGIKEKLAKHLVLDPDETLRRWSELPDLEPTSGPHVPLLLEARELYRHGHFYSCVAMCGIASERIVKDVLGEGLAVRKDDEALDLPEEAIPEIDRFELSAIARFLTKAGLLTPEARKAVLDLAELRNRYAHGSGAKPREDALKALELLHDVVNRTVSLFAGHERLGSAPQMDTLPGAAGSFGFDPTNPIPGDYIQYCAELRCPQGHPYSFKRRGSLGVAGPDQHIIDRVSLLCDGGEHNIDLFFDVYHAGTSAATPDGLSRGAARGKRLVGGPGPLRGVEGA</sequence>
<evidence type="ECO:0000313" key="3">
    <source>
        <dbReference type="Proteomes" id="UP000782312"/>
    </source>
</evidence>
<protein>
    <submittedName>
        <fullName evidence="2">Uncharacterized protein</fullName>
    </submittedName>
</protein>
<evidence type="ECO:0000256" key="1">
    <source>
        <dbReference type="SAM" id="MobiDB-lite"/>
    </source>
</evidence>
<proteinExistence type="predicted"/>
<evidence type="ECO:0000313" key="2">
    <source>
        <dbReference type="EMBL" id="MBI3127105.1"/>
    </source>
</evidence>
<comment type="caution">
    <text evidence="2">The sequence shown here is derived from an EMBL/GenBank/DDBJ whole genome shotgun (WGS) entry which is preliminary data.</text>
</comment>
<feature type="compositionally biased region" description="Gly residues" evidence="1">
    <location>
        <begin position="296"/>
        <end position="309"/>
    </location>
</feature>
<dbReference type="AlphaFoldDB" id="A0A932MM00"/>
<name>A0A932MM00_UNCTE</name>
<gene>
    <name evidence="2" type="ORF">HYZ11_05840</name>
</gene>